<name>A0ABQ5EM36_9ASTR</name>
<proteinExistence type="predicted"/>
<dbReference type="EMBL" id="BQNB010016449">
    <property type="protein sequence ID" value="GJT51939.1"/>
    <property type="molecule type" value="Genomic_DNA"/>
</dbReference>
<keyword evidence="3" id="KW-1185">Reference proteome</keyword>
<feature type="compositionally biased region" description="Basic and acidic residues" evidence="1">
    <location>
        <begin position="370"/>
        <end position="379"/>
    </location>
</feature>
<feature type="region of interest" description="Disordered" evidence="1">
    <location>
        <begin position="310"/>
        <end position="393"/>
    </location>
</feature>
<comment type="caution">
    <text evidence="2">The sequence shown here is derived from an EMBL/GenBank/DDBJ whole genome shotgun (WGS) entry which is preliminary data.</text>
</comment>
<reference evidence="2" key="1">
    <citation type="journal article" date="2022" name="Int. J. Mol. Sci.">
        <title>Draft Genome of Tanacetum Coccineum: Genomic Comparison of Closely Related Tanacetum-Family Plants.</title>
        <authorList>
            <person name="Yamashiro T."/>
            <person name="Shiraishi A."/>
            <person name="Nakayama K."/>
            <person name="Satake H."/>
        </authorList>
    </citation>
    <scope>NUCLEOTIDE SEQUENCE</scope>
</reference>
<accession>A0ABQ5EM36</accession>
<feature type="region of interest" description="Disordered" evidence="1">
    <location>
        <begin position="467"/>
        <end position="512"/>
    </location>
</feature>
<organism evidence="2 3">
    <name type="scientific">Tanacetum coccineum</name>
    <dbReference type="NCBI Taxonomy" id="301880"/>
    <lineage>
        <taxon>Eukaryota</taxon>
        <taxon>Viridiplantae</taxon>
        <taxon>Streptophyta</taxon>
        <taxon>Embryophyta</taxon>
        <taxon>Tracheophyta</taxon>
        <taxon>Spermatophyta</taxon>
        <taxon>Magnoliopsida</taxon>
        <taxon>eudicotyledons</taxon>
        <taxon>Gunneridae</taxon>
        <taxon>Pentapetalae</taxon>
        <taxon>asterids</taxon>
        <taxon>campanulids</taxon>
        <taxon>Asterales</taxon>
        <taxon>Asteraceae</taxon>
        <taxon>Asteroideae</taxon>
        <taxon>Anthemideae</taxon>
        <taxon>Anthemidinae</taxon>
        <taxon>Tanacetum</taxon>
    </lineage>
</organism>
<feature type="compositionally biased region" description="Low complexity" evidence="1">
    <location>
        <begin position="323"/>
        <end position="333"/>
    </location>
</feature>
<protein>
    <submittedName>
        <fullName evidence="2">Uncharacterized protein</fullName>
    </submittedName>
</protein>
<feature type="compositionally biased region" description="Basic and acidic residues" evidence="1">
    <location>
        <begin position="482"/>
        <end position="511"/>
    </location>
</feature>
<sequence>MLAPKQQFLNVLGSHTKFGNPRVLGFLKSQAQKDGEDNYELVFEMAQQPMRSEKELCPTNVRFHSNKINVRINPDELQDEPLSEGVVTSTNVDFTLLLWEHFRFQINKHKNLATKHEIIPYLRFTKLVIRHLLSHNPNLNKRLDYTPHFIGDEARLEKLKYVAKGERKPTFGMPIPKAIISSSTLRHGMGKGLMRRSDIPTLKKKKDDVPRHLRSITAADNLLQNLDEALKYAKMVSMEETQNQEKERRSKHRHVRIVLEKQVNKEVNEGYQHLKVKLKAKEQPSPYAQLLLNLRLQNKKSNKQEILEEIKRKDTGEGSGAAPESPNHSNSSDDSSESANDDTTASERESYHDTSDNNSENGEDNFVINPHDKELEQPPKELPPLSPSVTTTSAEDYTRLEKTVHDMLKKNPVNMFQSSSTPAFTFTEYELNKKLYDMMQNSRSFLDHKKHLDLYNALINLMDIDESTEQGDTPSQHKRSHDVHDPFEDHEGEKRSKRRQKDDVIPRPTKERLKRIIHTMKEKIFKKDKITKEDVEDKIDWINPEGDRFHHDMSKPLPLTGPPGRKRIPAARYEDEGIEEMIPTLWSPSIQKYNRYAELGIYQWDEHRQWFYKGNIGHKSRHEVYSKLNIRSVQNIKVNKKFRYAYLEEIMVIRTDVKEYKFAEANFPNLNQNDIKDLYLFKIQNKIRNIKGAEEYDMINALKICLHQKTLYTILSHPKGVVYEGTDYRKRLMKADELNKFCDGMLNKILIELCPSSCTPDVEALLPVSTFSLTKFSTFKALNELLRLQICPRLPNQEFVEPPSEEDMVHLSKTSGTLASVICYLRFTLIICTSDVLSVPDRVKFRGK</sequence>
<evidence type="ECO:0000313" key="2">
    <source>
        <dbReference type="EMBL" id="GJT51939.1"/>
    </source>
</evidence>
<dbReference type="Proteomes" id="UP001151760">
    <property type="component" value="Unassembled WGS sequence"/>
</dbReference>
<feature type="compositionally biased region" description="Basic and acidic residues" evidence="1">
    <location>
        <begin position="345"/>
        <end position="355"/>
    </location>
</feature>
<reference evidence="2" key="2">
    <citation type="submission" date="2022-01" db="EMBL/GenBank/DDBJ databases">
        <authorList>
            <person name="Yamashiro T."/>
            <person name="Shiraishi A."/>
            <person name="Satake H."/>
            <person name="Nakayama K."/>
        </authorList>
    </citation>
    <scope>NUCLEOTIDE SEQUENCE</scope>
</reference>
<evidence type="ECO:0000256" key="1">
    <source>
        <dbReference type="SAM" id="MobiDB-lite"/>
    </source>
</evidence>
<evidence type="ECO:0000313" key="3">
    <source>
        <dbReference type="Proteomes" id="UP001151760"/>
    </source>
</evidence>
<gene>
    <name evidence="2" type="ORF">Tco_0978096</name>
</gene>